<evidence type="ECO:0000259" key="5">
    <source>
        <dbReference type="Pfam" id="PF04536"/>
    </source>
</evidence>
<evidence type="ECO:0000256" key="3">
    <source>
        <dbReference type="SAM" id="Phobius"/>
    </source>
</evidence>
<feature type="compositionally biased region" description="Basic residues" evidence="2">
    <location>
        <begin position="692"/>
        <end position="701"/>
    </location>
</feature>
<dbReference type="AlphaFoldDB" id="A0A2M9BUK2"/>
<dbReference type="InterPro" id="IPR007621">
    <property type="entry name" value="TPM_dom"/>
</dbReference>
<dbReference type="Proteomes" id="UP000230161">
    <property type="component" value="Unassembled WGS sequence"/>
</dbReference>
<keyword evidence="3" id="KW-0472">Membrane</keyword>
<keyword evidence="3" id="KW-1133">Transmembrane helix</keyword>
<reference evidence="6 7" key="1">
    <citation type="submission" date="2017-11" db="EMBL/GenBank/DDBJ databases">
        <title>Genomic Encyclopedia of Archaeal and Bacterial Type Strains, Phase II (KMG-II): From Individual Species to Whole Genera.</title>
        <authorList>
            <person name="Goeker M."/>
        </authorList>
    </citation>
    <scope>NUCLEOTIDE SEQUENCE [LARGE SCALE GENOMIC DNA]</scope>
    <source>
        <strain evidence="6 7">DSM 25625</strain>
    </source>
</reference>
<protein>
    <submittedName>
        <fullName evidence="6">TLP183/Psb32/MOLO-1 phosphatase superfamily protein</fullName>
    </submittedName>
</protein>
<organism evidence="6 7">
    <name type="scientific">Compostimonas suwonensis</name>
    <dbReference type="NCBI Taxonomy" id="1048394"/>
    <lineage>
        <taxon>Bacteria</taxon>
        <taxon>Bacillati</taxon>
        <taxon>Actinomycetota</taxon>
        <taxon>Actinomycetes</taxon>
        <taxon>Micrococcales</taxon>
        <taxon>Microbacteriaceae</taxon>
        <taxon>Compostimonas</taxon>
    </lineage>
</organism>
<comment type="caution">
    <text evidence="6">The sequence shown here is derived from an EMBL/GenBank/DDBJ whole genome shotgun (WGS) entry which is preliminary data.</text>
</comment>
<dbReference type="Pfam" id="PF04536">
    <property type="entry name" value="TPM_phosphatase"/>
    <property type="match status" value="1"/>
</dbReference>
<keyword evidence="1" id="KW-0175">Coiled coil</keyword>
<accession>A0A2M9BUK2</accession>
<evidence type="ECO:0000313" key="6">
    <source>
        <dbReference type="EMBL" id="PJJ61613.1"/>
    </source>
</evidence>
<feature type="chain" id="PRO_5014695986" evidence="4">
    <location>
        <begin position="31"/>
        <end position="701"/>
    </location>
</feature>
<evidence type="ECO:0000313" key="7">
    <source>
        <dbReference type="Proteomes" id="UP000230161"/>
    </source>
</evidence>
<dbReference type="OrthoDB" id="5105562at2"/>
<dbReference type="Gene3D" id="3.10.310.50">
    <property type="match status" value="1"/>
</dbReference>
<evidence type="ECO:0000256" key="4">
    <source>
        <dbReference type="SAM" id="SignalP"/>
    </source>
</evidence>
<dbReference type="RefSeq" id="WP_100345330.1">
    <property type="nucleotide sequence ID" value="NZ_PGFB01000004.1"/>
</dbReference>
<evidence type="ECO:0000256" key="1">
    <source>
        <dbReference type="SAM" id="Coils"/>
    </source>
</evidence>
<feature type="region of interest" description="Disordered" evidence="2">
    <location>
        <begin position="658"/>
        <end position="701"/>
    </location>
</feature>
<name>A0A2M9BUK2_9MICO</name>
<feature type="transmembrane region" description="Helical" evidence="3">
    <location>
        <begin position="184"/>
        <end position="205"/>
    </location>
</feature>
<dbReference type="EMBL" id="PGFB01000004">
    <property type="protein sequence ID" value="PJJ61613.1"/>
    <property type="molecule type" value="Genomic_DNA"/>
</dbReference>
<feature type="compositionally biased region" description="Gly residues" evidence="2">
    <location>
        <begin position="658"/>
        <end position="691"/>
    </location>
</feature>
<feature type="signal peptide" evidence="4">
    <location>
        <begin position="1"/>
        <end position="30"/>
    </location>
</feature>
<gene>
    <name evidence="6" type="ORF">CLV54_2561</name>
</gene>
<proteinExistence type="predicted"/>
<sequence length="701" mass="71318">MRAAWTGGALLLATTFGASLAVALPTAAYADDPVELGSSHVLDRVNALGDRTGEVESAIDALYDATQTDLYIVYVDSFTGAADRTQWADETADLNGLGTNDVLLAVATGDREYQLSVAAQSPLTDTQLTQVETTAIEPALRENDWAGAGIGAATGLQAVLTGGVVTAPQVEPGDPHPSGGSNGWVVFWIVIAVVVVIGLVLFFVLRRRAGGSGAAKKAAAVPIDELRTRAGSALVNTDDAVTTSGQELGFAIAQYGEQATAGFTTALATAKSKLAEAFTLQQKLDDAEPDSDEQRRAWYTGILELCAAANEVLDTQARAFDELRELEKNAPQAIAELQKQGATIEGRIADARRLVEQLATSYTPDTLATIADNPEQAQERLAFAITALGTAQEKITAGETSAAAVGIRGAEEAIDQAGQLLGAVDRLDADLDTARQSLGSTIAELERDLAEARKLQASGDGQAAGFGDTIGSTIGSTEKTLGEVKSHLDSGLVNPLELVQRVEAANQQIDAVLAGVRDAQAQAQRLRAALDQTLLSARSQTQAAQDFISSRRGAVGAEARTRLAEAGRFLGQADAARDVDPNAALAAAQRADQLSAEAIQFARNDVNSFDPAPATGGGGLFGGGGGSGGGGGIAGAVLGGILIDSVLGGGSRGGGSWGGSRGGGGFGGFGGGSGGGGGRRSSAGSFGGSGTRARRGGGGRF</sequence>
<keyword evidence="4" id="KW-0732">Signal</keyword>
<feature type="domain" description="TPM" evidence="5">
    <location>
        <begin position="43"/>
        <end position="158"/>
    </location>
</feature>
<keyword evidence="3" id="KW-0812">Transmembrane</keyword>
<feature type="coiled-coil region" evidence="1">
    <location>
        <begin position="502"/>
        <end position="536"/>
    </location>
</feature>
<evidence type="ECO:0000256" key="2">
    <source>
        <dbReference type="SAM" id="MobiDB-lite"/>
    </source>
</evidence>
<keyword evidence="7" id="KW-1185">Reference proteome</keyword>